<evidence type="ECO:0000313" key="5">
    <source>
        <dbReference type="Proteomes" id="UP001374579"/>
    </source>
</evidence>
<name>A0AAN9AUV3_9CAEN</name>
<dbReference type="EMBL" id="JBAMIC010000021">
    <property type="protein sequence ID" value="KAK7092987.1"/>
    <property type="molecule type" value="Genomic_DNA"/>
</dbReference>
<dbReference type="PANTHER" id="PTHR31716">
    <property type="entry name" value="PROTEIN FMC1 HOMOLOG"/>
    <property type="match status" value="1"/>
</dbReference>
<evidence type="ECO:0000313" key="3">
    <source>
        <dbReference type="EMBL" id="KAK7092987.1"/>
    </source>
</evidence>
<dbReference type="PANTHER" id="PTHR31716:SF1">
    <property type="entry name" value="PROTEIN FMC1 HOMOLOG"/>
    <property type="match status" value="1"/>
</dbReference>
<dbReference type="GO" id="GO:0005739">
    <property type="term" value="C:mitochondrion"/>
    <property type="evidence" value="ECO:0007669"/>
    <property type="project" value="TreeGrafter"/>
</dbReference>
<accession>A0AAN9AUV3</accession>
<evidence type="ECO:0000313" key="4">
    <source>
        <dbReference type="EMBL" id="KAK7092994.1"/>
    </source>
</evidence>
<evidence type="ECO:0000256" key="2">
    <source>
        <dbReference type="ARBA" id="ARBA00013846"/>
    </source>
</evidence>
<protein>
    <recommendedName>
        <fullName evidence="2">Protein FMC1 homolog</fullName>
    </recommendedName>
</protein>
<comment type="caution">
    <text evidence="4">The sequence shown here is derived from an EMBL/GenBank/DDBJ whole genome shotgun (WGS) entry which is preliminary data.</text>
</comment>
<proteinExistence type="inferred from homology"/>
<dbReference type="Proteomes" id="UP001374579">
    <property type="component" value="Unassembled WGS sequence"/>
</dbReference>
<evidence type="ECO:0000256" key="1">
    <source>
        <dbReference type="ARBA" id="ARBA00009058"/>
    </source>
</evidence>
<gene>
    <name evidence="3" type="ORF">V1264_008652</name>
    <name evidence="4" type="ORF">V1264_008659</name>
</gene>
<dbReference type="InterPro" id="IPR037667">
    <property type="entry name" value="FMC1_homologue"/>
</dbReference>
<comment type="similarity">
    <text evidence="1">Belongs to the FMC1 family.</text>
</comment>
<dbReference type="AlphaFoldDB" id="A0AAN9AUV3"/>
<reference evidence="4 5" key="1">
    <citation type="submission" date="2024-02" db="EMBL/GenBank/DDBJ databases">
        <title>Chromosome-scale genome assembly of the rough periwinkle Littorina saxatilis.</title>
        <authorList>
            <person name="De Jode A."/>
            <person name="Faria R."/>
            <person name="Formenti G."/>
            <person name="Sims Y."/>
            <person name="Smith T.P."/>
            <person name="Tracey A."/>
            <person name="Wood J.M.D."/>
            <person name="Zagrodzka Z.B."/>
            <person name="Johannesson K."/>
            <person name="Butlin R.K."/>
            <person name="Leder E.H."/>
        </authorList>
    </citation>
    <scope>NUCLEOTIDE SEQUENCE [LARGE SCALE GENOMIC DNA]</scope>
    <source>
        <strain evidence="4">Snail1</strain>
        <tissue evidence="4">Muscle</tissue>
    </source>
</reference>
<dbReference type="EMBL" id="JBAMIC010000021">
    <property type="protein sequence ID" value="KAK7092994.1"/>
    <property type="molecule type" value="Genomic_DNA"/>
</dbReference>
<organism evidence="4 5">
    <name type="scientific">Littorina saxatilis</name>
    <dbReference type="NCBI Taxonomy" id="31220"/>
    <lineage>
        <taxon>Eukaryota</taxon>
        <taxon>Metazoa</taxon>
        <taxon>Spiralia</taxon>
        <taxon>Lophotrochozoa</taxon>
        <taxon>Mollusca</taxon>
        <taxon>Gastropoda</taxon>
        <taxon>Caenogastropoda</taxon>
        <taxon>Littorinimorpha</taxon>
        <taxon>Littorinoidea</taxon>
        <taxon>Littorinidae</taxon>
        <taxon>Littorina</taxon>
    </lineage>
</organism>
<sequence>MAASKEVFRQLSKEMKFIYKTNKLQEVPAYAYVENLFRRFQVTGEKECRGENEVGHMASTYLCLLHSNRKYEELNTLYKGKGERSIESSARTVGLAMPHEYEDPK</sequence>
<keyword evidence="5" id="KW-1185">Reference proteome</keyword>